<dbReference type="Gramene" id="OB05G23690.1">
    <property type="protein sequence ID" value="OB05G23690.1"/>
    <property type="gene ID" value="OB05G23690"/>
</dbReference>
<reference evidence="3" key="1">
    <citation type="journal article" date="2013" name="Nat. Commun.">
        <title>Whole-genome sequencing of Oryza brachyantha reveals mechanisms underlying Oryza genome evolution.</title>
        <authorList>
            <person name="Chen J."/>
            <person name="Huang Q."/>
            <person name="Gao D."/>
            <person name="Wang J."/>
            <person name="Lang Y."/>
            <person name="Liu T."/>
            <person name="Li B."/>
            <person name="Bai Z."/>
            <person name="Luis Goicoechea J."/>
            <person name="Liang C."/>
            <person name="Chen C."/>
            <person name="Zhang W."/>
            <person name="Sun S."/>
            <person name="Liao Y."/>
            <person name="Zhang X."/>
            <person name="Yang L."/>
            <person name="Song C."/>
            <person name="Wang M."/>
            <person name="Shi J."/>
            <person name="Liu G."/>
            <person name="Liu J."/>
            <person name="Zhou H."/>
            <person name="Zhou W."/>
            <person name="Yu Q."/>
            <person name="An N."/>
            <person name="Chen Y."/>
            <person name="Cai Q."/>
            <person name="Wang B."/>
            <person name="Liu B."/>
            <person name="Min J."/>
            <person name="Huang Y."/>
            <person name="Wu H."/>
            <person name="Li Z."/>
            <person name="Zhang Y."/>
            <person name="Yin Y."/>
            <person name="Song W."/>
            <person name="Jiang J."/>
            <person name="Jackson S.A."/>
            <person name="Wing R.A."/>
            <person name="Wang J."/>
            <person name="Chen M."/>
        </authorList>
    </citation>
    <scope>NUCLEOTIDE SEQUENCE [LARGE SCALE GENOMIC DNA]</scope>
    <source>
        <strain evidence="3">cv. IRGC 101232</strain>
    </source>
</reference>
<accession>J3M6Z5</accession>
<protein>
    <submittedName>
        <fullName evidence="3">Uncharacterized protein</fullName>
    </submittedName>
</protein>
<dbReference type="EnsemblPlants" id="OB05G23690.1">
    <property type="protein sequence ID" value="OB05G23690.1"/>
    <property type="gene ID" value="OB05G23690"/>
</dbReference>
<dbReference type="AlphaFoldDB" id="J3M6Z5"/>
<keyword evidence="2" id="KW-0472">Membrane</keyword>
<name>J3M6Z5_ORYBR</name>
<evidence type="ECO:0000313" key="4">
    <source>
        <dbReference type="Proteomes" id="UP000006038"/>
    </source>
</evidence>
<proteinExistence type="predicted"/>
<keyword evidence="4" id="KW-1185">Reference proteome</keyword>
<dbReference type="HOGENOM" id="CLU_1891125_0_0_1"/>
<evidence type="ECO:0000256" key="2">
    <source>
        <dbReference type="SAM" id="Phobius"/>
    </source>
</evidence>
<keyword evidence="2" id="KW-0812">Transmembrane</keyword>
<reference evidence="3" key="2">
    <citation type="submission" date="2013-04" db="UniProtKB">
        <authorList>
            <consortium name="EnsemblPlants"/>
        </authorList>
    </citation>
    <scope>IDENTIFICATION</scope>
</reference>
<evidence type="ECO:0000256" key="1">
    <source>
        <dbReference type="SAM" id="MobiDB-lite"/>
    </source>
</evidence>
<feature type="transmembrane region" description="Helical" evidence="2">
    <location>
        <begin position="86"/>
        <end position="113"/>
    </location>
</feature>
<sequence length="135" mass="14604">AARPCCKNDAQLPTPPSPRQAPTACGCCCCLLTAQETTTTDLGDGDTAGLTGFFLEQRSGVSNVEGERRVSMAAGEKQAELVISRVCAVFCLSFGCNGVGWIVIGWMGFWSWIRCRASVDSHVWLPYYKSRSRSS</sequence>
<evidence type="ECO:0000313" key="3">
    <source>
        <dbReference type="EnsemblPlants" id="OB05G23690.1"/>
    </source>
</evidence>
<keyword evidence="2" id="KW-1133">Transmembrane helix</keyword>
<dbReference type="Proteomes" id="UP000006038">
    <property type="component" value="Chromosome 5"/>
</dbReference>
<feature type="region of interest" description="Disordered" evidence="1">
    <location>
        <begin position="1"/>
        <end position="21"/>
    </location>
</feature>
<organism evidence="3">
    <name type="scientific">Oryza brachyantha</name>
    <name type="common">malo sina</name>
    <dbReference type="NCBI Taxonomy" id="4533"/>
    <lineage>
        <taxon>Eukaryota</taxon>
        <taxon>Viridiplantae</taxon>
        <taxon>Streptophyta</taxon>
        <taxon>Embryophyta</taxon>
        <taxon>Tracheophyta</taxon>
        <taxon>Spermatophyta</taxon>
        <taxon>Magnoliopsida</taxon>
        <taxon>Liliopsida</taxon>
        <taxon>Poales</taxon>
        <taxon>Poaceae</taxon>
        <taxon>BOP clade</taxon>
        <taxon>Oryzoideae</taxon>
        <taxon>Oryzeae</taxon>
        <taxon>Oryzinae</taxon>
        <taxon>Oryza</taxon>
    </lineage>
</organism>